<feature type="transmembrane region" description="Helical" evidence="1">
    <location>
        <begin position="12"/>
        <end position="30"/>
    </location>
</feature>
<dbReference type="OrthoDB" id="4927525at2759"/>
<evidence type="ECO:0000313" key="2">
    <source>
        <dbReference type="EMBL" id="MBW0531855.1"/>
    </source>
</evidence>
<keyword evidence="1" id="KW-1133">Transmembrane helix</keyword>
<keyword evidence="1" id="KW-0812">Transmembrane</keyword>
<protein>
    <submittedName>
        <fullName evidence="2">Uncharacterized protein</fullName>
    </submittedName>
</protein>
<evidence type="ECO:0000256" key="1">
    <source>
        <dbReference type="SAM" id="Phobius"/>
    </source>
</evidence>
<proteinExistence type="predicted"/>
<dbReference type="Proteomes" id="UP000765509">
    <property type="component" value="Unassembled WGS sequence"/>
</dbReference>
<accession>A0A9Q3EYR3</accession>
<name>A0A9Q3EYR3_9BASI</name>
<gene>
    <name evidence="2" type="ORF">O181_071570</name>
</gene>
<comment type="caution">
    <text evidence="2">The sequence shown here is derived from an EMBL/GenBank/DDBJ whole genome shotgun (WGS) entry which is preliminary data.</text>
</comment>
<organism evidence="2 3">
    <name type="scientific">Austropuccinia psidii MF-1</name>
    <dbReference type="NCBI Taxonomy" id="1389203"/>
    <lineage>
        <taxon>Eukaryota</taxon>
        <taxon>Fungi</taxon>
        <taxon>Dikarya</taxon>
        <taxon>Basidiomycota</taxon>
        <taxon>Pucciniomycotina</taxon>
        <taxon>Pucciniomycetes</taxon>
        <taxon>Pucciniales</taxon>
        <taxon>Sphaerophragmiaceae</taxon>
        <taxon>Austropuccinia</taxon>
    </lineage>
</organism>
<dbReference type="PANTHER" id="PTHR11439">
    <property type="entry name" value="GAG-POL-RELATED RETROTRANSPOSON"/>
    <property type="match status" value="1"/>
</dbReference>
<reference evidence="2" key="1">
    <citation type="submission" date="2021-03" db="EMBL/GenBank/DDBJ databases">
        <title>Draft genome sequence of rust myrtle Austropuccinia psidii MF-1, a brazilian biotype.</title>
        <authorList>
            <person name="Quecine M.C."/>
            <person name="Pachon D.M.R."/>
            <person name="Bonatelli M.L."/>
            <person name="Correr F.H."/>
            <person name="Franceschini L.M."/>
            <person name="Leite T.F."/>
            <person name="Margarido G.R.A."/>
            <person name="Almeida C.A."/>
            <person name="Ferrarezi J.A."/>
            <person name="Labate C.A."/>
        </authorList>
    </citation>
    <scope>NUCLEOTIDE SEQUENCE</scope>
    <source>
        <strain evidence="2">MF-1</strain>
    </source>
</reference>
<dbReference type="EMBL" id="AVOT02037189">
    <property type="protein sequence ID" value="MBW0531855.1"/>
    <property type="molecule type" value="Genomic_DNA"/>
</dbReference>
<keyword evidence="3" id="KW-1185">Reference proteome</keyword>
<evidence type="ECO:0000313" key="3">
    <source>
        <dbReference type="Proteomes" id="UP000765509"/>
    </source>
</evidence>
<dbReference type="PANTHER" id="PTHR11439:SF463">
    <property type="entry name" value="REVERSE TRANSCRIPTASE TY1_COPIA-TYPE DOMAIN-CONTAINING PROTEIN"/>
    <property type="match status" value="1"/>
</dbReference>
<sequence length="114" mass="12621">MLDAEILDPTPFWSVIGSLAYLAFSVNYMARHSMGLMAEHWLLLDHVIGYLLKTRNRRISICPGHLSLSLWSDAGWGGDLQCSQTGFVIILRDTPILWGSKKQAMVALLTCGAS</sequence>
<keyword evidence="1" id="KW-0472">Membrane</keyword>
<dbReference type="AlphaFoldDB" id="A0A9Q3EYR3"/>